<dbReference type="PANTHER" id="PTHR30011:SF32">
    <property type="entry name" value="CONSERVED PROTEIN"/>
    <property type="match status" value="1"/>
</dbReference>
<dbReference type="InParanoid" id="A0A263CZ21"/>
<evidence type="ECO:0000313" key="3">
    <source>
        <dbReference type="Proteomes" id="UP000242444"/>
    </source>
</evidence>
<dbReference type="RefSeq" id="WP_094865367.1">
    <property type="nucleotide sequence ID" value="NZ_NKYE01000019.1"/>
</dbReference>
<evidence type="ECO:0000313" key="2">
    <source>
        <dbReference type="EMBL" id="OZM70556.1"/>
    </source>
</evidence>
<dbReference type="InterPro" id="IPR036661">
    <property type="entry name" value="Luciferase-like_sf"/>
</dbReference>
<dbReference type="OrthoDB" id="4566556at2"/>
<dbReference type="AlphaFoldDB" id="A0A263CZ21"/>
<dbReference type="InterPro" id="IPR011251">
    <property type="entry name" value="Luciferase-like_dom"/>
</dbReference>
<dbReference type="Gene3D" id="3.20.20.30">
    <property type="entry name" value="Luciferase-like domain"/>
    <property type="match status" value="1"/>
</dbReference>
<evidence type="ECO:0000259" key="1">
    <source>
        <dbReference type="Pfam" id="PF00296"/>
    </source>
</evidence>
<accession>A0A263CZ21</accession>
<dbReference type="InterPro" id="IPR051260">
    <property type="entry name" value="Diverse_substr_monoxygenases"/>
</dbReference>
<keyword evidence="3" id="KW-1185">Reference proteome</keyword>
<dbReference type="EMBL" id="NKYE01000019">
    <property type="protein sequence ID" value="OZM70556.1"/>
    <property type="molecule type" value="Genomic_DNA"/>
</dbReference>
<name>A0A263CZ21_9PSEU</name>
<dbReference type="SUPFAM" id="SSF51679">
    <property type="entry name" value="Bacterial luciferase-like"/>
    <property type="match status" value="1"/>
</dbReference>
<sequence length="301" mass="30889">MNVPRISVSLPTIGDLGVLDAGGGLAAAARHVEDLGLGDVSVADVIVGDSTPAREAVVVAATAAAVTERIGIEFGVLVLPVRSTVHLAAQIQTLQHVSGDRLALGVGTGGFPGTPFWQAAGAPRRGRGERTDTALAALPGLIAGEPTEIGGSTVTLAPAATVPPVLIGGTSDAALRRAARFGDGWMPSLLPAGELAARTRSLRELAAERRRRTPVVAYGTHLLPAGDGGRRDAFVHDLVRTHGMPRSVAERVPVTGGPSEIADRIAEYAEAGADRIGFALDGPDWFRQCEVLARAGQLLAG</sequence>
<dbReference type="GO" id="GO:0016705">
    <property type="term" value="F:oxidoreductase activity, acting on paired donors, with incorporation or reduction of molecular oxygen"/>
    <property type="evidence" value="ECO:0007669"/>
    <property type="project" value="InterPro"/>
</dbReference>
<protein>
    <submittedName>
        <fullName evidence="2">N5,N10-methylene tetrahydromethanopterin reductase</fullName>
    </submittedName>
</protein>
<proteinExistence type="predicted"/>
<comment type="caution">
    <text evidence="2">The sequence shown here is derived from an EMBL/GenBank/DDBJ whole genome shotgun (WGS) entry which is preliminary data.</text>
</comment>
<dbReference type="PANTHER" id="PTHR30011">
    <property type="entry name" value="ALKANESULFONATE MONOOXYGENASE-RELATED"/>
    <property type="match status" value="1"/>
</dbReference>
<dbReference type="Proteomes" id="UP000242444">
    <property type="component" value="Unassembled WGS sequence"/>
</dbReference>
<dbReference type="Pfam" id="PF00296">
    <property type="entry name" value="Bac_luciferase"/>
    <property type="match status" value="1"/>
</dbReference>
<gene>
    <name evidence="2" type="ORF">CFN78_24430</name>
</gene>
<feature type="domain" description="Luciferase-like" evidence="1">
    <location>
        <begin position="25"/>
        <end position="219"/>
    </location>
</feature>
<organism evidence="2 3">
    <name type="scientific">Amycolatopsis antarctica</name>
    <dbReference type="NCBI Taxonomy" id="1854586"/>
    <lineage>
        <taxon>Bacteria</taxon>
        <taxon>Bacillati</taxon>
        <taxon>Actinomycetota</taxon>
        <taxon>Actinomycetes</taxon>
        <taxon>Pseudonocardiales</taxon>
        <taxon>Pseudonocardiaceae</taxon>
        <taxon>Amycolatopsis</taxon>
    </lineage>
</organism>
<reference evidence="2 3" key="1">
    <citation type="submission" date="2017-07" db="EMBL/GenBank/DDBJ databases">
        <title>Amycolatopsis antarcticus sp. nov., isolated from the surface of an Antarcticus brown macroalga.</title>
        <authorList>
            <person name="Wang J."/>
            <person name="Leiva S."/>
            <person name="Huang J."/>
            <person name="Huang Y."/>
        </authorList>
    </citation>
    <scope>NUCLEOTIDE SEQUENCE [LARGE SCALE GENOMIC DNA]</scope>
    <source>
        <strain evidence="2 3">AU-G6</strain>
    </source>
</reference>